<evidence type="ECO:0000313" key="9">
    <source>
        <dbReference type="EMBL" id="GFH60393.1"/>
    </source>
</evidence>
<comment type="similarity">
    <text evidence="2">Belongs to the TTC30/dfy-1/fleer family.</text>
</comment>
<comment type="caution">
    <text evidence="9">The sequence shown here is derived from an EMBL/GenBank/DDBJ whole genome shotgun (WGS) entry which is preliminary data.</text>
</comment>
<evidence type="ECO:0000256" key="7">
    <source>
        <dbReference type="ARBA" id="ARBA00023273"/>
    </source>
</evidence>
<sequence length="631" mass="72666">MIQSLTTLIYGLIRDGDYTAAAQILEEKVELFPRSRAALSLLAYCYYNLQEYTDVIEIYNRLIQLVPNEEDYHVNRIHCMLRIGAVVDANESLSHLIEESPSQRLLLLKIACELEDDNLEGAREYLDECDKSDPQSIAAEATIEFKEGDYKSALDKYLKVSRILGQDTNTAYNVSLSHYMLGRYDDAEELVDEIIHDSVQNYPQFEHTDNPHDDSFVSNSIELQESFLIEAYNLKTAIYYRLKNETEARQAFALMPHRRDEELDAVSLHNSAILNQNGDPEVTLKKLGFLLSHPPFPPGTFQNLLILYCQHECFDAYMDVIADNGELVQELLDKSIHDFLDTFIMSKSSPEGAFSKFQALLKRLSPNMRSLVNAIEEIAEMGETQDLEFYEIELERELDTFIPVLMAMTKILWDREEFSKAESLLLRYSDICATLNMFNLNLGHCCFAQESKKLQKSIEYYKTYIESESPDGTLLDISPIVLANLTVAYILSDQNEDAENIIKRIDDEESSSKVKDKKDDTHHSCIINLVLASLYCEKGNYEFGIERLCKSLHPFQTKLGADTWYYAKRLLLSLLKKVAFFQEYLTKSLTQNIYDLLDEIADYCRSKNRNDKCLEESLMLRRALSDIQEMN</sequence>
<evidence type="ECO:0000256" key="2">
    <source>
        <dbReference type="ARBA" id="ARBA00009522"/>
    </source>
</evidence>
<dbReference type="GO" id="GO:0120170">
    <property type="term" value="F:intraciliary transport particle B binding"/>
    <property type="evidence" value="ECO:0007669"/>
    <property type="project" value="TreeGrafter"/>
</dbReference>
<protein>
    <recommendedName>
        <fullName evidence="11">Tetratricopeptide repeat protein 30</fullName>
    </recommendedName>
</protein>
<dbReference type="Pfam" id="PF14559">
    <property type="entry name" value="TPR_19"/>
    <property type="match status" value="1"/>
</dbReference>
<dbReference type="GO" id="GO:0005879">
    <property type="term" value="C:axonemal microtubule"/>
    <property type="evidence" value="ECO:0007669"/>
    <property type="project" value="TreeGrafter"/>
</dbReference>
<keyword evidence="6" id="KW-0969">Cilium</keyword>
<dbReference type="InterPro" id="IPR019734">
    <property type="entry name" value="TPR_rpt"/>
</dbReference>
<dbReference type="AlphaFoldDB" id="A0AAD3HEU5"/>
<dbReference type="SUPFAM" id="SSF48452">
    <property type="entry name" value="TPR-like"/>
    <property type="match status" value="1"/>
</dbReference>
<dbReference type="PANTHER" id="PTHR20931:SF0">
    <property type="entry name" value="TETRATRICOPEPTIDE REPEAT PROTEIN 30"/>
    <property type="match status" value="1"/>
</dbReference>
<keyword evidence="10" id="KW-1185">Reference proteome</keyword>
<dbReference type="GO" id="GO:0030992">
    <property type="term" value="C:intraciliary transport particle B"/>
    <property type="evidence" value="ECO:0007669"/>
    <property type="project" value="TreeGrafter"/>
</dbReference>
<evidence type="ECO:0000256" key="6">
    <source>
        <dbReference type="ARBA" id="ARBA00023069"/>
    </source>
</evidence>
<proteinExistence type="inferred from homology"/>
<dbReference type="InterPro" id="IPR011990">
    <property type="entry name" value="TPR-like_helical_dom_sf"/>
</dbReference>
<evidence type="ECO:0008006" key="11">
    <source>
        <dbReference type="Google" id="ProtNLM"/>
    </source>
</evidence>
<dbReference type="Proteomes" id="UP001054902">
    <property type="component" value="Unassembled WGS sequence"/>
</dbReference>
<dbReference type="EMBL" id="BLLK01000069">
    <property type="protein sequence ID" value="GFH60393.1"/>
    <property type="molecule type" value="Genomic_DNA"/>
</dbReference>
<keyword evidence="3" id="KW-0677">Repeat</keyword>
<evidence type="ECO:0000256" key="3">
    <source>
        <dbReference type="ARBA" id="ARBA00022737"/>
    </source>
</evidence>
<evidence type="ECO:0000256" key="1">
    <source>
        <dbReference type="ARBA" id="ARBA00004138"/>
    </source>
</evidence>
<reference evidence="9 10" key="1">
    <citation type="journal article" date="2021" name="Sci. Rep.">
        <title>The genome of the diatom Chaetoceros tenuissimus carries an ancient integrated fragment of an extant virus.</title>
        <authorList>
            <person name="Hongo Y."/>
            <person name="Kimura K."/>
            <person name="Takaki Y."/>
            <person name="Yoshida Y."/>
            <person name="Baba S."/>
            <person name="Kobayashi G."/>
            <person name="Nagasaki K."/>
            <person name="Hano T."/>
            <person name="Tomaru Y."/>
        </authorList>
    </citation>
    <scope>NUCLEOTIDE SEQUENCE [LARGE SCALE GENOMIC DNA]</scope>
    <source>
        <strain evidence="9 10">NIES-3715</strain>
    </source>
</reference>
<evidence type="ECO:0000313" key="10">
    <source>
        <dbReference type="Proteomes" id="UP001054902"/>
    </source>
</evidence>
<dbReference type="PROSITE" id="PS50005">
    <property type="entry name" value="TPR"/>
    <property type="match status" value="1"/>
</dbReference>
<name>A0AAD3HEU5_9STRA</name>
<accession>A0AAD3HEU5</accession>
<gene>
    <name evidence="9" type="ORF">CTEN210_16869</name>
</gene>
<evidence type="ECO:0000256" key="4">
    <source>
        <dbReference type="ARBA" id="ARBA00022794"/>
    </source>
</evidence>
<organism evidence="9 10">
    <name type="scientific">Chaetoceros tenuissimus</name>
    <dbReference type="NCBI Taxonomy" id="426638"/>
    <lineage>
        <taxon>Eukaryota</taxon>
        <taxon>Sar</taxon>
        <taxon>Stramenopiles</taxon>
        <taxon>Ochrophyta</taxon>
        <taxon>Bacillariophyta</taxon>
        <taxon>Coscinodiscophyceae</taxon>
        <taxon>Chaetocerotophycidae</taxon>
        <taxon>Chaetocerotales</taxon>
        <taxon>Chaetocerotaceae</taxon>
        <taxon>Chaetoceros</taxon>
    </lineage>
</organism>
<feature type="repeat" description="TPR" evidence="8">
    <location>
        <begin position="36"/>
        <end position="69"/>
    </location>
</feature>
<dbReference type="Gene3D" id="1.25.40.10">
    <property type="entry name" value="Tetratricopeptide repeat domain"/>
    <property type="match status" value="3"/>
</dbReference>
<evidence type="ECO:0000256" key="8">
    <source>
        <dbReference type="PROSITE-ProRule" id="PRU00339"/>
    </source>
</evidence>
<keyword evidence="4" id="KW-0970">Cilium biogenesis/degradation</keyword>
<comment type="subcellular location">
    <subcellularLocation>
        <location evidence="1">Cell projection</location>
        <location evidence="1">Cilium</location>
    </subcellularLocation>
</comment>
<keyword evidence="7" id="KW-0966">Cell projection</keyword>
<dbReference type="GO" id="GO:0042073">
    <property type="term" value="P:intraciliary transport"/>
    <property type="evidence" value="ECO:0007669"/>
    <property type="project" value="TreeGrafter"/>
</dbReference>
<evidence type="ECO:0000256" key="5">
    <source>
        <dbReference type="ARBA" id="ARBA00022803"/>
    </source>
</evidence>
<dbReference type="PANTHER" id="PTHR20931">
    <property type="entry name" value="TETRATRICOPEPTIDE REPEAT PROTEIN 30"/>
    <property type="match status" value="1"/>
</dbReference>
<dbReference type="SMART" id="SM00028">
    <property type="entry name" value="TPR"/>
    <property type="match status" value="3"/>
</dbReference>
<dbReference type="InterPro" id="IPR039941">
    <property type="entry name" value="TT30"/>
</dbReference>
<keyword evidence="5 8" id="KW-0802">TPR repeat</keyword>